<sequence>MNLKHFYNQTQVPLTIAIVVTSQNSIRTGLTAAEVTHKFSINPGQDCKLEYGTLECSYIKAINISYEVSSIRYESNQEVLSPDAELAGVLNEGSYVAITHVSPPAFESDA</sequence>
<protein>
    <submittedName>
        <fullName evidence="1">Uncharacterized protein</fullName>
    </submittedName>
</protein>
<organism evidence="1 2">
    <name type="scientific">Thalassolituus maritimus</name>
    <dbReference type="NCBI Taxonomy" id="484498"/>
    <lineage>
        <taxon>Bacteria</taxon>
        <taxon>Pseudomonadati</taxon>
        <taxon>Pseudomonadota</taxon>
        <taxon>Gammaproteobacteria</taxon>
        <taxon>Oceanospirillales</taxon>
        <taxon>Oceanospirillaceae</taxon>
        <taxon>Thalassolituus</taxon>
    </lineage>
</organism>
<name>A0A1N7MY55_9GAMM</name>
<dbReference type="AlphaFoldDB" id="A0A1N7MY55"/>
<dbReference type="EMBL" id="FTOH01000006">
    <property type="protein sequence ID" value="SIS91047.1"/>
    <property type="molecule type" value="Genomic_DNA"/>
</dbReference>
<accession>A0A1N7MY55</accession>
<proteinExistence type="predicted"/>
<dbReference type="Proteomes" id="UP000185639">
    <property type="component" value="Unassembled WGS sequence"/>
</dbReference>
<dbReference type="STRING" id="484498.SAMN05421686_10656"/>
<dbReference type="RefSeq" id="WP_076515870.1">
    <property type="nucleotide sequence ID" value="NZ_FTOH01000006.1"/>
</dbReference>
<evidence type="ECO:0000313" key="1">
    <source>
        <dbReference type="EMBL" id="SIS91047.1"/>
    </source>
</evidence>
<reference evidence="2" key="1">
    <citation type="submission" date="2017-01" db="EMBL/GenBank/DDBJ databases">
        <authorList>
            <person name="Varghese N."/>
            <person name="Submissions S."/>
        </authorList>
    </citation>
    <scope>NUCLEOTIDE SEQUENCE [LARGE SCALE GENOMIC DNA]</scope>
    <source>
        <strain evidence="2">DSM 24913</strain>
    </source>
</reference>
<keyword evidence="2" id="KW-1185">Reference proteome</keyword>
<evidence type="ECO:0000313" key="2">
    <source>
        <dbReference type="Proteomes" id="UP000185639"/>
    </source>
</evidence>
<gene>
    <name evidence="1" type="ORF">SAMN05421686_10656</name>
</gene>